<sequence length="196" mass="20137">MKRTMVGAGAAAVVLAALVGCGARATGGEGRLSSEELQGRWWTWASSEPEPTNPVADQDGSACGRNQPQDVWFLAGTFGTQVERACSIPDGVPLAFPLVNTIGSSADCEAFMKAAEGSAVLDGDKVDADAHQAETIEIRSAPGNPVTGTDGAYTATGCGLWVQLPALEAGEHTLKIRGQADGFLVGVDYTLTVDAA</sequence>
<dbReference type="PROSITE" id="PS51257">
    <property type="entry name" value="PROKAR_LIPOPROTEIN"/>
    <property type="match status" value="1"/>
</dbReference>
<organism evidence="2">
    <name type="scientific">Streptomyces sp. R02</name>
    <dbReference type="NCBI Taxonomy" id="3238623"/>
    <lineage>
        <taxon>Bacteria</taxon>
        <taxon>Bacillati</taxon>
        <taxon>Actinomycetota</taxon>
        <taxon>Actinomycetes</taxon>
        <taxon>Kitasatosporales</taxon>
        <taxon>Streptomycetaceae</taxon>
        <taxon>Streptomyces</taxon>
    </lineage>
</organism>
<protein>
    <submittedName>
        <fullName evidence="2">Signal protein</fullName>
    </submittedName>
</protein>
<proteinExistence type="predicted"/>
<name>A0AB39LNB1_9ACTN</name>
<dbReference type="RefSeq" id="WP_369156712.1">
    <property type="nucleotide sequence ID" value="NZ_CP163429.1"/>
</dbReference>
<evidence type="ECO:0000313" key="2">
    <source>
        <dbReference type="EMBL" id="XDP95011.1"/>
    </source>
</evidence>
<gene>
    <name evidence="2" type="ORF">AB5J57_16450</name>
</gene>
<feature type="signal peptide" evidence="1">
    <location>
        <begin position="1"/>
        <end position="25"/>
    </location>
</feature>
<accession>A0AB39LNB1</accession>
<reference evidence="2" key="1">
    <citation type="submission" date="2024-07" db="EMBL/GenBank/DDBJ databases">
        <authorList>
            <person name="Yu S.T."/>
        </authorList>
    </citation>
    <scope>NUCLEOTIDE SEQUENCE</scope>
    <source>
        <strain evidence="2">R02</strain>
    </source>
</reference>
<keyword evidence="1" id="KW-0732">Signal</keyword>
<evidence type="ECO:0000256" key="1">
    <source>
        <dbReference type="SAM" id="SignalP"/>
    </source>
</evidence>
<dbReference type="AlphaFoldDB" id="A0AB39LNB1"/>
<feature type="chain" id="PRO_5044347602" evidence="1">
    <location>
        <begin position="26"/>
        <end position="196"/>
    </location>
</feature>
<dbReference type="EMBL" id="CP163429">
    <property type="protein sequence ID" value="XDP95011.1"/>
    <property type="molecule type" value="Genomic_DNA"/>
</dbReference>